<dbReference type="AlphaFoldDB" id="A0A176Y5I5"/>
<dbReference type="InterPro" id="IPR008274">
    <property type="entry name" value="AldOxase/xan_DH_MoCoBD1"/>
</dbReference>
<dbReference type="STRING" id="1505087.AYJ54_36900"/>
<accession>A0A176Y5I5</accession>
<dbReference type="Gene3D" id="3.90.1170.50">
    <property type="entry name" value="Aldehyde oxidase/xanthine dehydrogenase, a/b hammerhead"/>
    <property type="match status" value="1"/>
</dbReference>
<dbReference type="InterPro" id="IPR046867">
    <property type="entry name" value="AldOxase/xan_DH_MoCoBD2"/>
</dbReference>
<keyword evidence="3" id="KW-1185">Reference proteome</keyword>
<evidence type="ECO:0000259" key="1">
    <source>
        <dbReference type="SMART" id="SM01008"/>
    </source>
</evidence>
<dbReference type="InterPro" id="IPR037165">
    <property type="entry name" value="AldOxase/xan_DH_Mopterin-bd_sf"/>
</dbReference>
<dbReference type="SUPFAM" id="SSF56003">
    <property type="entry name" value="Molybdenum cofactor-binding domain"/>
    <property type="match status" value="2"/>
</dbReference>
<dbReference type="PANTHER" id="PTHR47495">
    <property type="entry name" value="ALDEHYDE DEHYDROGENASE"/>
    <property type="match status" value="1"/>
</dbReference>
<dbReference type="Gene3D" id="3.30.365.10">
    <property type="entry name" value="Aldehyde oxidase/xanthine dehydrogenase, molybdopterin binding domain"/>
    <property type="match status" value="5"/>
</dbReference>
<organism evidence="2 3">
    <name type="scientific">Bradyrhizobium centrolobii</name>
    <dbReference type="NCBI Taxonomy" id="1505087"/>
    <lineage>
        <taxon>Bacteria</taxon>
        <taxon>Pseudomonadati</taxon>
        <taxon>Pseudomonadota</taxon>
        <taxon>Alphaproteobacteria</taxon>
        <taxon>Hyphomicrobiales</taxon>
        <taxon>Nitrobacteraceae</taxon>
        <taxon>Bradyrhizobium</taxon>
    </lineage>
</organism>
<dbReference type="EMBL" id="LUUB01000131">
    <property type="protein sequence ID" value="OAE96337.1"/>
    <property type="molecule type" value="Genomic_DNA"/>
</dbReference>
<dbReference type="InterPro" id="IPR000674">
    <property type="entry name" value="Ald_Oxase/Xan_DH_a/b"/>
</dbReference>
<dbReference type="PANTHER" id="PTHR47495:SF2">
    <property type="entry name" value="ALDEHYDE DEHYDROGENASE"/>
    <property type="match status" value="1"/>
</dbReference>
<name>A0A176Y5I5_9BRAD</name>
<dbReference type="InterPro" id="IPR052516">
    <property type="entry name" value="N-heterocyclic_Hydroxylase"/>
</dbReference>
<sequence length="728" mass="77387">MAPETERLPLSVARSYPARLSRRSLLKVGATAAGGLALAVALPSWSKAASKENDPALNAFVRIEPDGRVHLTIPSVEMGQGIYTSMSMLLAEELEVDLDAVTVEHAPPNDALYANPIPILRQQTTGASASIRGFWRPLRLAGAAARLMLVAAAAKQWNVAASTCSVKNGVVFDSSGAKSLPYRSLLRSAVTLKPPAPDQIKLKPPEQFKLIGRSPKRIEAADKVSGRTQFGIDVILPGLRVAAVAISPVAGGRPRNVNKAAALATKGVRQVVTTDEAVAVVADHMGAAKKGLASAAITWDDGPNASVDSKMLVEQLKRASEAPGAVARNEGHFEQAFSGAARRIEATYELPFLAHAAMEPMNCTVHVRKNSCEIWVGTQIPTVTQAAVAALLGIPQEAVIIHNQYIGGGFGRRLEPDGTLLAVQIGKQVDGPVKVIWSREEDIQHDIYRPYYYDRISAGLDAAGQPVAWHHRVCGSSIIARAVPALFKNGLDFDAVEGAAEPPYALPNILVDYVRAEPPGVTTGFWRGVGPAHNVFVVESFVDELAAAAGQDPVEYRRNLLGHNPRALAVLNLAAEKAGWGKPMPAGKGRGVAVQFAFGSYLSLVAEVAVDEKGTVKVERVVCAVDCGLPINPVMIDAQVQSGTIFGLTAALRGVITFKDGRVEQSNFDTYLPMRIEKAPRIETYIVPSAAEPGGLGEAATAIVAPAVTNAIFAATRRRIRRLPIEST</sequence>
<dbReference type="OrthoDB" id="9767994at2"/>
<comment type="caution">
    <text evidence="2">The sequence shown here is derived from an EMBL/GenBank/DDBJ whole genome shotgun (WGS) entry which is preliminary data.</text>
</comment>
<dbReference type="GO" id="GO:0016491">
    <property type="term" value="F:oxidoreductase activity"/>
    <property type="evidence" value="ECO:0007669"/>
    <property type="project" value="InterPro"/>
</dbReference>
<dbReference type="Pfam" id="PF02738">
    <property type="entry name" value="MoCoBD_1"/>
    <property type="match status" value="1"/>
</dbReference>
<dbReference type="SMART" id="SM01008">
    <property type="entry name" value="Ald_Xan_dh_C"/>
    <property type="match status" value="1"/>
</dbReference>
<feature type="domain" description="Aldehyde oxidase/xanthine dehydrogenase a/b hammerhead" evidence="1">
    <location>
        <begin position="225"/>
        <end position="303"/>
    </location>
</feature>
<evidence type="ECO:0000313" key="2">
    <source>
        <dbReference type="EMBL" id="OAE96337.1"/>
    </source>
</evidence>
<reference evidence="2 3" key="1">
    <citation type="submission" date="2016-03" db="EMBL/GenBank/DDBJ databases">
        <title>Draft Genome Sequence of the Strain BR 10245 (Bradyrhizobium sp.) isolated from nodules of Centrolobium paraense.</title>
        <authorList>
            <person name="Simoes-Araujo J.L.Sr."/>
            <person name="Barauna A.C."/>
            <person name="Silva K."/>
            <person name="Zilli J.E."/>
        </authorList>
    </citation>
    <scope>NUCLEOTIDE SEQUENCE [LARGE SCALE GENOMIC DNA]</scope>
    <source>
        <strain evidence="2 3">BR 10245</strain>
    </source>
</reference>
<dbReference type="InterPro" id="IPR012368">
    <property type="entry name" value="OxRdtase_Mopterin-bd_su_IorB"/>
</dbReference>
<proteinExistence type="predicted"/>
<dbReference type="InterPro" id="IPR006311">
    <property type="entry name" value="TAT_signal"/>
</dbReference>
<dbReference type="PIRSF" id="PIRSF036389">
    <property type="entry name" value="IOR_B"/>
    <property type="match status" value="1"/>
</dbReference>
<dbReference type="Pfam" id="PF20256">
    <property type="entry name" value="MoCoBD_2"/>
    <property type="match status" value="2"/>
</dbReference>
<dbReference type="PROSITE" id="PS51318">
    <property type="entry name" value="TAT"/>
    <property type="match status" value="1"/>
</dbReference>
<dbReference type="Proteomes" id="UP000076959">
    <property type="component" value="Unassembled WGS sequence"/>
</dbReference>
<protein>
    <submittedName>
        <fullName evidence="2">Aldehyde dehydrogenase</fullName>
    </submittedName>
</protein>
<gene>
    <name evidence="2" type="ORF">AYJ54_36900</name>
</gene>
<evidence type="ECO:0000313" key="3">
    <source>
        <dbReference type="Proteomes" id="UP000076959"/>
    </source>
</evidence>